<dbReference type="AlphaFoldDB" id="A0A6G0WHW7"/>
<dbReference type="Gene3D" id="1.10.238.10">
    <property type="entry name" value="EF-hand"/>
    <property type="match status" value="1"/>
</dbReference>
<dbReference type="Proteomes" id="UP000481153">
    <property type="component" value="Unassembled WGS sequence"/>
</dbReference>
<dbReference type="SUPFAM" id="SSF47473">
    <property type="entry name" value="EF-hand"/>
    <property type="match status" value="1"/>
</dbReference>
<reference evidence="1 2" key="1">
    <citation type="submission" date="2019-07" db="EMBL/GenBank/DDBJ databases">
        <title>Genomics analysis of Aphanomyces spp. identifies a new class of oomycete effector associated with host adaptation.</title>
        <authorList>
            <person name="Gaulin E."/>
        </authorList>
    </citation>
    <scope>NUCLEOTIDE SEQUENCE [LARGE SCALE GENOMIC DNA]</scope>
    <source>
        <strain evidence="1 2">ATCC 201684</strain>
    </source>
</reference>
<evidence type="ECO:0008006" key="3">
    <source>
        <dbReference type="Google" id="ProtNLM"/>
    </source>
</evidence>
<dbReference type="PANTHER" id="PTHR24274:SF1">
    <property type="entry name" value="CILIA- AND FLAGELLA-ASSOCIATED PROTEIN 161"/>
    <property type="match status" value="1"/>
</dbReference>
<sequence>MQFTPQQLIGAGRYSATTRIGNWNEDLMLEEARMKDYRAHKQTGGLSLAHRRKMERSNSRVPLSYWEDGLVRYNSYIALEHVQTSGCLACDLWEETYSGSGEFVVSVARRPSNPSARTTFCIVGPSGKQAGVIKYGEPFRLMANEALRVDEVSNTPLPPLYLKSVLKNERYMSPVSSNQSVFLSTAVDNSTLWIATHGDLGGAEKLLATTTPISAHDNIGLVHKMTGVFLHADAKFVVAMDFGAETEVCCATAKAFGKSFNLKHERDGARTSDTHAKETLSPNLWRLTLATSPDAAVECRNLPAASTPEAVLDLMVQSLSRSSVWNVRALVQTLEESNANGLIEREDLKWTIKGLEGSKPLRDDQYDLLLDVFDEGRKGYVRINRFVDALRSGALSTARKALLDDTYNGLVGAFGDVTLTVLRQAYDAGCEAPFQSTTRTNFWSLWPTQDPAGLISRQEFVNVYKDISRAIQDDSMFDQLLKNAWGV</sequence>
<accession>A0A6G0WHW7</accession>
<proteinExistence type="predicted"/>
<gene>
    <name evidence="1" type="ORF">Ae201684_015063</name>
</gene>
<dbReference type="VEuPathDB" id="FungiDB:AeMF1_015095"/>
<dbReference type="InterPro" id="IPR011992">
    <property type="entry name" value="EF-hand-dom_pair"/>
</dbReference>
<dbReference type="InterPro" id="IPR055325">
    <property type="entry name" value="CF161"/>
</dbReference>
<dbReference type="EMBL" id="VJMJ01000207">
    <property type="protein sequence ID" value="KAF0726807.1"/>
    <property type="molecule type" value="Genomic_DNA"/>
</dbReference>
<organism evidence="1 2">
    <name type="scientific">Aphanomyces euteiches</name>
    <dbReference type="NCBI Taxonomy" id="100861"/>
    <lineage>
        <taxon>Eukaryota</taxon>
        <taxon>Sar</taxon>
        <taxon>Stramenopiles</taxon>
        <taxon>Oomycota</taxon>
        <taxon>Saprolegniomycetes</taxon>
        <taxon>Saprolegniales</taxon>
        <taxon>Verrucalvaceae</taxon>
        <taxon>Aphanomyces</taxon>
    </lineage>
</organism>
<keyword evidence="2" id="KW-1185">Reference proteome</keyword>
<evidence type="ECO:0000313" key="2">
    <source>
        <dbReference type="Proteomes" id="UP000481153"/>
    </source>
</evidence>
<dbReference type="PANTHER" id="PTHR24274">
    <property type="entry name" value="CILIA- AND FLAGELLA-ASSOCIATED PROTEIN 161"/>
    <property type="match status" value="1"/>
</dbReference>
<dbReference type="GO" id="GO:0060271">
    <property type="term" value="P:cilium assembly"/>
    <property type="evidence" value="ECO:0007669"/>
    <property type="project" value="TreeGrafter"/>
</dbReference>
<dbReference type="Gene3D" id="2.80.10.50">
    <property type="match status" value="1"/>
</dbReference>
<evidence type="ECO:0000313" key="1">
    <source>
        <dbReference type="EMBL" id="KAF0726807.1"/>
    </source>
</evidence>
<name>A0A6G0WHW7_9STRA</name>
<protein>
    <recommendedName>
        <fullName evidence="3">EF-hand domain-containing protein</fullName>
    </recommendedName>
</protein>
<comment type="caution">
    <text evidence="1">The sequence shown here is derived from an EMBL/GenBank/DDBJ whole genome shotgun (WGS) entry which is preliminary data.</text>
</comment>
<dbReference type="GO" id="GO:0031514">
    <property type="term" value="C:motile cilium"/>
    <property type="evidence" value="ECO:0007669"/>
    <property type="project" value="TreeGrafter"/>
</dbReference>